<dbReference type="EMBL" id="JAACJO010000009">
    <property type="protein sequence ID" value="KAF5354206.1"/>
    <property type="molecule type" value="Genomic_DNA"/>
</dbReference>
<dbReference type="OrthoDB" id="1600564at2759"/>
<evidence type="ECO:0000313" key="4">
    <source>
        <dbReference type="Proteomes" id="UP000559027"/>
    </source>
</evidence>
<organism evidence="3 4">
    <name type="scientific">Leucocoprinus leucothites</name>
    <dbReference type="NCBI Taxonomy" id="201217"/>
    <lineage>
        <taxon>Eukaryota</taxon>
        <taxon>Fungi</taxon>
        <taxon>Dikarya</taxon>
        <taxon>Basidiomycota</taxon>
        <taxon>Agaricomycotina</taxon>
        <taxon>Agaricomycetes</taxon>
        <taxon>Agaricomycetidae</taxon>
        <taxon>Agaricales</taxon>
        <taxon>Agaricineae</taxon>
        <taxon>Agaricaceae</taxon>
        <taxon>Leucocoprinus</taxon>
    </lineage>
</organism>
<gene>
    <name evidence="3" type="ORF">D9756_007021</name>
</gene>
<reference evidence="3 4" key="1">
    <citation type="journal article" date="2020" name="ISME J.">
        <title>Uncovering the hidden diversity of litter-decomposition mechanisms in mushroom-forming fungi.</title>
        <authorList>
            <person name="Floudas D."/>
            <person name="Bentzer J."/>
            <person name="Ahren D."/>
            <person name="Johansson T."/>
            <person name="Persson P."/>
            <person name="Tunlid A."/>
        </authorList>
    </citation>
    <scope>NUCLEOTIDE SEQUENCE [LARGE SCALE GENOMIC DNA]</scope>
    <source>
        <strain evidence="3 4">CBS 146.42</strain>
    </source>
</reference>
<dbReference type="PANTHER" id="PTHR45648">
    <property type="entry name" value="GDSL LIPASE/ACYLHYDROLASE FAMILY PROTEIN (AFU_ORTHOLOGUE AFUA_4G14700)"/>
    <property type="match status" value="1"/>
</dbReference>
<dbReference type="InterPro" id="IPR036514">
    <property type="entry name" value="SGNH_hydro_sf"/>
</dbReference>
<feature type="signal peptide" evidence="2">
    <location>
        <begin position="1"/>
        <end position="19"/>
    </location>
</feature>
<keyword evidence="2" id="KW-0732">Signal</keyword>
<proteinExistence type="predicted"/>
<dbReference type="SUPFAM" id="SSF52266">
    <property type="entry name" value="SGNH hydrolase"/>
    <property type="match status" value="2"/>
</dbReference>
<sequence length="658" mass="72021">MKPTALVSAILILSAGALGQSFHKGQIRSLVTFGDSYTDVVSISDGGTPWPVYVADYANIELLPYAKSGATCSNNITFRPFPPVFESQIPAFLSDKGTGAIKVNGESTLYSLWIGTNDVGVSSLLTGGNSASNVDVAGCAVNWVQTMYDNGARNFLFQNMIPLNLVPLYAVDSWPNKFWHFQRNTTEWSVMMRELVLSGNALTKIMLQGLASKLHGAHIGLFDSHSLFADMFANPANYLNGTVPFNVTGAVNTCVFQVGNSNENVCTLVGGTDRDSYLWFDELHPSEQADRIVAREIANVIKAKGSKWSTGTEQQNGADSSRGSWFVPLQAILLDKKRVKATVASTVTLLPLLPAIVKAQGNTGPFQNGDITTFVTFGDSTTDTIRVFNGGVQWPDYVAAYTGVKLIPFARSGSTCSNTLTPRPFNSLVDWQIPTYKAELANGSITIDQSKTLYTIWMGTNDIGPNSIISASNDASVTDVVNCLVGSVQALYDAGARNFLFHNLFPLEKAPIYDLDPFPSYYWHLERNTTEWHYMIRQLVDSVNELTKVFLENLAPRLSGAHVGIYDTHSMWLDIISNPGAYLNGTAPPNVTGTIKTCVYEIGPSTDNNCTYVPKGPEWDSYLWYDELHASEQADRHIARNVANIIQGKGSDWVNWLS</sequence>
<accession>A0A8H5FYT1</accession>
<dbReference type="InterPro" id="IPR051058">
    <property type="entry name" value="GDSL_Est/Lipase"/>
</dbReference>
<comment type="caution">
    <text evidence="3">The sequence shown here is derived from an EMBL/GenBank/DDBJ whole genome shotgun (WGS) entry which is preliminary data.</text>
</comment>
<name>A0A8H5FYT1_9AGAR</name>
<keyword evidence="1" id="KW-0378">Hydrolase</keyword>
<dbReference type="AlphaFoldDB" id="A0A8H5FYT1"/>
<dbReference type="CDD" id="cd01846">
    <property type="entry name" value="fatty_acyltransferase_like"/>
    <property type="match status" value="2"/>
</dbReference>
<dbReference type="Pfam" id="PF00657">
    <property type="entry name" value="Lipase_GDSL"/>
    <property type="match status" value="2"/>
</dbReference>
<dbReference type="Proteomes" id="UP000559027">
    <property type="component" value="Unassembled WGS sequence"/>
</dbReference>
<feature type="chain" id="PRO_5034425882" description="Carbohydrate esterase family 16 protein" evidence="2">
    <location>
        <begin position="20"/>
        <end position="658"/>
    </location>
</feature>
<keyword evidence="4" id="KW-1185">Reference proteome</keyword>
<evidence type="ECO:0008006" key="5">
    <source>
        <dbReference type="Google" id="ProtNLM"/>
    </source>
</evidence>
<evidence type="ECO:0000313" key="3">
    <source>
        <dbReference type="EMBL" id="KAF5354206.1"/>
    </source>
</evidence>
<protein>
    <recommendedName>
        <fullName evidence="5">Carbohydrate esterase family 16 protein</fullName>
    </recommendedName>
</protein>
<dbReference type="PANTHER" id="PTHR45648:SF22">
    <property type="entry name" value="GDSL LIPASE_ACYLHYDROLASE FAMILY PROTEIN (AFU_ORTHOLOGUE AFUA_4G14700)"/>
    <property type="match status" value="1"/>
</dbReference>
<dbReference type="GO" id="GO:0016788">
    <property type="term" value="F:hydrolase activity, acting on ester bonds"/>
    <property type="evidence" value="ECO:0007669"/>
    <property type="project" value="InterPro"/>
</dbReference>
<dbReference type="InterPro" id="IPR001087">
    <property type="entry name" value="GDSL"/>
</dbReference>
<evidence type="ECO:0000256" key="1">
    <source>
        <dbReference type="ARBA" id="ARBA00022801"/>
    </source>
</evidence>
<evidence type="ECO:0000256" key="2">
    <source>
        <dbReference type="SAM" id="SignalP"/>
    </source>
</evidence>
<dbReference type="Gene3D" id="3.40.50.1110">
    <property type="entry name" value="SGNH hydrolase"/>
    <property type="match status" value="2"/>
</dbReference>